<keyword evidence="10" id="KW-1185">Reference proteome</keyword>
<evidence type="ECO:0000256" key="1">
    <source>
        <dbReference type="ARBA" id="ARBA00001947"/>
    </source>
</evidence>
<evidence type="ECO:0000256" key="3">
    <source>
        <dbReference type="ARBA" id="ARBA00022763"/>
    </source>
</evidence>
<dbReference type="InterPro" id="IPR037046">
    <property type="entry name" value="AlkA_N_sf"/>
</dbReference>
<dbReference type="PROSITE" id="PS01124">
    <property type="entry name" value="HTH_ARAC_FAMILY_2"/>
    <property type="match status" value="1"/>
</dbReference>
<dbReference type="Gene3D" id="3.30.310.20">
    <property type="entry name" value="DNA-3-methyladenine glycosylase AlkA, N-terminal domain"/>
    <property type="match status" value="1"/>
</dbReference>
<evidence type="ECO:0000313" key="9">
    <source>
        <dbReference type="EMBL" id="MFC4698560.1"/>
    </source>
</evidence>
<dbReference type="InterPro" id="IPR018060">
    <property type="entry name" value="HTH_AraC"/>
</dbReference>
<dbReference type="RefSeq" id="WP_382405147.1">
    <property type="nucleotide sequence ID" value="NZ_JBHSGU010000001.1"/>
</dbReference>
<keyword evidence="4" id="KW-0805">Transcription regulation</keyword>
<keyword evidence="2" id="KW-0489">Methyltransferase</keyword>
<gene>
    <name evidence="9" type="ORF">ACFO4O_00105</name>
</gene>
<accession>A0ABV9LSE7</accession>
<keyword evidence="5" id="KW-0010">Activator</keyword>
<dbReference type="InterPro" id="IPR009057">
    <property type="entry name" value="Homeodomain-like_sf"/>
</dbReference>
<dbReference type="InterPro" id="IPR051912">
    <property type="entry name" value="Alkylbase_DNA_Glycosylase/TA"/>
</dbReference>
<dbReference type="Gene3D" id="1.10.10.60">
    <property type="entry name" value="Homeodomain-like"/>
    <property type="match status" value="1"/>
</dbReference>
<dbReference type="SMART" id="SM01009">
    <property type="entry name" value="AlkA_N"/>
    <property type="match status" value="1"/>
</dbReference>
<organism evidence="9 10">
    <name type="scientific">Glaciecola siphonariae</name>
    <dbReference type="NCBI Taxonomy" id="521012"/>
    <lineage>
        <taxon>Bacteria</taxon>
        <taxon>Pseudomonadati</taxon>
        <taxon>Pseudomonadota</taxon>
        <taxon>Gammaproteobacteria</taxon>
        <taxon>Alteromonadales</taxon>
        <taxon>Alteromonadaceae</taxon>
        <taxon>Glaciecola</taxon>
    </lineage>
</organism>
<dbReference type="Gene3D" id="3.40.10.10">
    <property type="entry name" value="DNA Methylphosphotriester Repair Domain"/>
    <property type="match status" value="1"/>
</dbReference>
<dbReference type="Pfam" id="PF12833">
    <property type="entry name" value="HTH_18"/>
    <property type="match status" value="1"/>
</dbReference>
<name>A0ABV9LSE7_9ALTE</name>
<dbReference type="InterPro" id="IPR010316">
    <property type="entry name" value="AlkA_N"/>
</dbReference>
<comment type="cofactor">
    <cofactor evidence="1">
        <name>Zn(2+)</name>
        <dbReference type="ChEBI" id="CHEBI:29105"/>
    </cofactor>
</comment>
<dbReference type="InterPro" id="IPR011257">
    <property type="entry name" value="DNA_glycosylase"/>
</dbReference>
<dbReference type="SUPFAM" id="SSF55945">
    <property type="entry name" value="TATA-box binding protein-like"/>
    <property type="match status" value="1"/>
</dbReference>
<protein>
    <submittedName>
        <fullName evidence="9">DNA-3-methyladenine glycosylase 2 family protein</fullName>
    </submittedName>
</protein>
<evidence type="ECO:0000256" key="5">
    <source>
        <dbReference type="ARBA" id="ARBA00023159"/>
    </source>
</evidence>
<dbReference type="SUPFAM" id="SSF46689">
    <property type="entry name" value="Homeodomain-like"/>
    <property type="match status" value="1"/>
</dbReference>
<keyword evidence="2" id="KW-0808">Transferase</keyword>
<evidence type="ECO:0000259" key="8">
    <source>
        <dbReference type="PROSITE" id="PS01124"/>
    </source>
</evidence>
<dbReference type="SUPFAM" id="SSF48150">
    <property type="entry name" value="DNA-glycosylase"/>
    <property type="match status" value="1"/>
</dbReference>
<reference evidence="10" key="1">
    <citation type="journal article" date="2019" name="Int. J. Syst. Evol. Microbiol.">
        <title>The Global Catalogue of Microorganisms (GCM) 10K type strain sequencing project: providing services to taxonomists for standard genome sequencing and annotation.</title>
        <authorList>
            <consortium name="The Broad Institute Genomics Platform"/>
            <consortium name="The Broad Institute Genome Sequencing Center for Infectious Disease"/>
            <person name="Wu L."/>
            <person name="Ma J."/>
        </authorList>
    </citation>
    <scope>NUCLEOTIDE SEQUENCE [LARGE SCALE GENOMIC DNA]</scope>
    <source>
        <strain evidence="10">KACC 12507</strain>
    </source>
</reference>
<dbReference type="PANTHER" id="PTHR43003:SF13">
    <property type="entry name" value="DNA-3-METHYLADENINE GLYCOSYLASE 2"/>
    <property type="match status" value="1"/>
</dbReference>
<evidence type="ECO:0000256" key="4">
    <source>
        <dbReference type="ARBA" id="ARBA00023015"/>
    </source>
</evidence>
<dbReference type="EMBL" id="JBHSGU010000001">
    <property type="protein sequence ID" value="MFC4698560.1"/>
    <property type="molecule type" value="Genomic_DNA"/>
</dbReference>
<dbReference type="InterPro" id="IPR004026">
    <property type="entry name" value="Ada_DNA_repair_Zn-bd"/>
</dbReference>
<dbReference type="InterPro" id="IPR035451">
    <property type="entry name" value="Ada-like_dom_sf"/>
</dbReference>
<dbReference type="PANTHER" id="PTHR43003">
    <property type="entry name" value="DNA-3-METHYLADENINE GLYCOSYLASE"/>
    <property type="match status" value="1"/>
</dbReference>
<dbReference type="SUPFAM" id="SSF57884">
    <property type="entry name" value="Ada DNA repair protein, N-terminal domain (N-Ada 10)"/>
    <property type="match status" value="1"/>
</dbReference>
<keyword evidence="7" id="KW-0234">DNA repair</keyword>
<keyword evidence="6" id="KW-0804">Transcription</keyword>
<evidence type="ECO:0000256" key="2">
    <source>
        <dbReference type="ARBA" id="ARBA00022603"/>
    </source>
</evidence>
<proteinExistence type="predicted"/>
<evidence type="ECO:0000313" key="10">
    <source>
        <dbReference type="Proteomes" id="UP001595897"/>
    </source>
</evidence>
<dbReference type="Pfam" id="PF02805">
    <property type="entry name" value="Ada_Zn_binding"/>
    <property type="match status" value="1"/>
</dbReference>
<comment type="caution">
    <text evidence="9">The sequence shown here is derived from an EMBL/GenBank/DDBJ whole genome shotgun (WGS) entry which is preliminary data.</text>
</comment>
<dbReference type="Gene3D" id="1.10.340.30">
    <property type="entry name" value="Hypothetical protein, domain 2"/>
    <property type="match status" value="1"/>
</dbReference>
<sequence>MLTIEQCERARMARDPRFDGKFFVLVKSTGIFCRPICKVRAPLEKNVEYAHSAVEAMHRGFRPCLRCRPDSSPHSFAWQGVQTTVERAMRLLTEDYSRSIEDVSERLGVSARYLRKLMTSHLQLSPKQFRLFNQILLAKRLLHGSNMNIEQVAQGAGFSSSRQLQHHMKQICSLTPTQIRSAHHAASAKQANIQLMLYYQGEYDWPSMRDFFKRRQIDNNEAVSQTSFTKSLNIHNRNVRVCMRHKASARAFEVSYSHEHVDLSAAIIERVNKILDLQANPYVIYDAIEKAGLKPSQINRGIRIPGLSCRFEAGVRAILGQQVSVQAAITQLNRLQQGLVGAAQSFITPEQLRDADLSFLKMPGARKAALQNFAALMAQHPNADFDQWLALKGIGPWTVNYVKLRATSSTDVWLDTDLIIRQQIKKLHDSFEQQKAPPFTPEHAAPWRSYLTLALWNLA</sequence>
<evidence type="ECO:0000256" key="6">
    <source>
        <dbReference type="ARBA" id="ARBA00023163"/>
    </source>
</evidence>
<feature type="domain" description="HTH araC/xylS-type" evidence="8">
    <location>
        <begin position="86"/>
        <end position="182"/>
    </location>
</feature>
<dbReference type="Proteomes" id="UP001595897">
    <property type="component" value="Unassembled WGS sequence"/>
</dbReference>
<keyword evidence="3" id="KW-0227">DNA damage</keyword>
<evidence type="ECO:0000256" key="7">
    <source>
        <dbReference type="ARBA" id="ARBA00023204"/>
    </source>
</evidence>
<dbReference type="SMART" id="SM00342">
    <property type="entry name" value="HTH_ARAC"/>
    <property type="match status" value="1"/>
</dbReference>
<dbReference type="Pfam" id="PF06029">
    <property type="entry name" value="AlkA_N"/>
    <property type="match status" value="1"/>
</dbReference>